<reference evidence="1 2" key="1">
    <citation type="journal article" date="2023" name="Life. Sci Alliance">
        <title>Evolutionary insights into 3D genome organization and epigenetic landscape of Vigna mungo.</title>
        <authorList>
            <person name="Junaid A."/>
            <person name="Singh B."/>
            <person name="Bhatia S."/>
        </authorList>
    </citation>
    <scope>NUCLEOTIDE SEQUENCE [LARGE SCALE GENOMIC DNA]</scope>
    <source>
        <strain evidence="1">Urdbean</strain>
    </source>
</reference>
<dbReference type="AlphaFoldDB" id="A0AAQ3RYJ8"/>
<dbReference type="Proteomes" id="UP001374535">
    <property type="component" value="Chromosome 5"/>
</dbReference>
<keyword evidence="2" id="KW-1185">Reference proteome</keyword>
<organism evidence="1 2">
    <name type="scientific">Vigna mungo</name>
    <name type="common">Black gram</name>
    <name type="synonym">Phaseolus mungo</name>
    <dbReference type="NCBI Taxonomy" id="3915"/>
    <lineage>
        <taxon>Eukaryota</taxon>
        <taxon>Viridiplantae</taxon>
        <taxon>Streptophyta</taxon>
        <taxon>Embryophyta</taxon>
        <taxon>Tracheophyta</taxon>
        <taxon>Spermatophyta</taxon>
        <taxon>Magnoliopsida</taxon>
        <taxon>eudicotyledons</taxon>
        <taxon>Gunneridae</taxon>
        <taxon>Pentapetalae</taxon>
        <taxon>rosids</taxon>
        <taxon>fabids</taxon>
        <taxon>Fabales</taxon>
        <taxon>Fabaceae</taxon>
        <taxon>Papilionoideae</taxon>
        <taxon>50 kb inversion clade</taxon>
        <taxon>NPAAA clade</taxon>
        <taxon>indigoferoid/millettioid clade</taxon>
        <taxon>Phaseoleae</taxon>
        <taxon>Vigna</taxon>
    </lineage>
</organism>
<evidence type="ECO:0000313" key="2">
    <source>
        <dbReference type="Proteomes" id="UP001374535"/>
    </source>
</evidence>
<proteinExistence type="predicted"/>
<protein>
    <submittedName>
        <fullName evidence="1">Uncharacterized protein</fullName>
    </submittedName>
</protein>
<gene>
    <name evidence="1" type="ORF">V8G54_014403</name>
</gene>
<accession>A0AAQ3RYJ8</accession>
<dbReference type="EMBL" id="CP144696">
    <property type="protein sequence ID" value="WVZ09873.1"/>
    <property type="molecule type" value="Genomic_DNA"/>
</dbReference>
<name>A0AAQ3RYJ8_VIGMU</name>
<sequence length="105" mass="11268">MAPEKGCPLYVILPDSLPLSRPPSAVRSVVLPLPDGPSIASISPGHTTPVIPFSMVFSWQVHVLPQHPPFCSSLTLYTSSSNFRVIGYIMSFGIGCCCCSLVCME</sequence>
<evidence type="ECO:0000313" key="1">
    <source>
        <dbReference type="EMBL" id="WVZ09873.1"/>
    </source>
</evidence>